<dbReference type="EC" id="3.1.4.3" evidence="2"/>
<dbReference type="NCBIfam" id="TIGR03396">
    <property type="entry name" value="PC_PLC"/>
    <property type="match status" value="1"/>
</dbReference>
<evidence type="ECO:0000259" key="5">
    <source>
        <dbReference type="Pfam" id="PF05506"/>
    </source>
</evidence>
<proteinExistence type="inferred from homology"/>
<evidence type="ECO:0000256" key="3">
    <source>
        <dbReference type="ARBA" id="ARBA00022801"/>
    </source>
</evidence>
<evidence type="ECO:0000313" key="7">
    <source>
        <dbReference type="Proteomes" id="UP000198984"/>
    </source>
</evidence>
<evidence type="ECO:0000313" key="6">
    <source>
        <dbReference type="EMBL" id="SEM12330.1"/>
    </source>
</evidence>
<feature type="coiled-coil region" evidence="4">
    <location>
        <begin position="277"/>
        <end position="332"/>
    </location>
</feature>
<name>A0A1H7VT46_9BACT</name>
<evidence type="ECO:0000256" key="4">
    <source>
        <dbReference type="SAM" id="Coils"/>
    </source>
</evidence>
<dbReference type="PANTHER" id="PTHR31956">
    <property type="entry name" value="NON-SPECIFIC PHOSPHOLIPASE C4-RELATED"/>
    <property type="match status" value="1"/>
</dbReference>
<accession>A0A1H7VT46</accession>
<dbReference type="RefSeq" id="WP_089913209.1">
    <property type="nucleotide sequence ID" value="NZ_FOBB01000003.1"/>
</dbReference>
<dbReference type="EMBL" id="FOBB01000003">
    <property type="protein sequence ID" value="SEM12330.1"/>
    <property type="molecule type" value="Genomic_DNA"/>
</dbReference>
<dbReference type="InterPro" id="IPR006311">
    <property type="entry name" value="TAT_signal"/>
</dbReference>
<feature type="domain" description="Bacterial phospholipase C C-terminal" evidence="5">
    <location>
        <begin position="634"/>
        <end position="735"/>
    </location>
</feature>
<reference evidence="6 7" key="1">
    <citation type="submission" date="2016-10" db="EMBL/GenBank/DDBJ databases">
        <authorList>
            <person name="de Groot N.N."/>
        </authorList>
    </citation>
    <scope>NUCLEOTIDE SEQUENCE [LARGE SCALE GENOMIC DNA]</scope>
    <source>
        <strain evidence="6 7">DSM 21039</strain>
    </source>
</reference>
<dbReference type="Proteomes" id="UP000198984">
    <property type="component" value="Unassembled WGS sequence"/>
</dbReference>
<dbReference type="PANTHER" id="PTHR31956:SF1">
    <property type="entry name" value="NON-SPECIFIC PHOSPHOLIPASE C1"/>
    <property type="match status" value="1"/>
</dbReference>
<keyword evidence="4" id="KW-0175">Coiled coil</keyword>
<dbReference type="InterPro" id="IPR007312">
    <property type="entry name" value="Phosphoesterase"/>
</dbReference>
<comment type="similarity">
    <text evidence="1">Belongs to the bacterial phospholipase C family.</text>
</comment>
<dbReference type="InterPro" id="IPR017767">
    <property type="entry name" value="PC-PLC"/>
</dbReference>
<evidence type="ECO:0000256" key="2">
    <source>
        <dbReference type="ARBA" id="ARBA00012018"/>
    </source>
</evidence>
<sequence length="846" mass="95191">MDTRREFLKKSVLLSGAAGLSAFMPASIQRALAIDPTLGSTYLDAEHVVILMQENRSFDHCFGTLQGVRGFNDPRALALPDKKPVWLQTNDLGETYAPFRLDIKDTKVTWMGSLPHSRASQVDANNNGKYDQWLIAKRSGNKQYAAMPLTLGYYNREDLPFNYAMADAFTICDQNFCSAMTSTTPNRSFFWTGKITHETDGIPKAHIRNDDYSYAKLPWNTFPELLEQNNIPWKFYQNETSCGGGFKGEERSWLSNFGCNLLEFFAAYNVKFAPRYIQNLQKQVDTLPDQINKLQEASPSSEEAAQKIRVELAKKQEVLDNAKAELEKWNQANFEKLSPEQKSLYKRAFVVNEGDPAYRNITTLSYTDGGQKRDVTVPEGDVLYQFRKDVEGGKLPTVSWLAAPQNFSDHPSAPWYGAWYVSEVLDILTKNPDVWKKTIFIVTYDENDGYFDHVQPFYIPDENKPETGKVSAGIDTEIEHVRLENELKQGVPKKAAREAPIGLGFRVPMIIASPWSRGGKVCSQLFDHTSTLQFLETFLNQKYKKNIQQKNISAWRRTICGDLTAAFSPFNGNKLEPIPFLQRDKFVEDIYNAKFKQEPGGYKKISGQEIRNIIENPLAMDALSTQEKGVRASSALPYELYAEGTCTADKKRVTLKMSAGNQVFGKNAAGSPFTVYAPGPFKDEKGVTDISRNWAFAVKAGDSISYEWPLQAFENNKYHLRLYGPNGFYRELIGNAQDPAIQVAVEYEQDAKTKKPTGNVVVKVTNQDAAKALQVAIKDHAYKTNDVAKAVAKGGTASIVLPLKNSHGWYDFSIKVNGFDVFEKRYAGRVETGQESFTDPFMGRAV</sequence>
<evidence type="ECO:0000256" key="1">
    <source>
        <dbReference type="ARBA" id="ARBA00009717"/>
    </source>
</evidence>
<feature type="domain" description="Bacterial phospholipase C C-terminal" evidence="5">
    <location>
        <begin position="742"/>
        <end position="829"/>
    </location>
</feature>
<organism evidence="6 7">
    <name type="scientific">Chitinophaga rupis</name>
    <dbReference type="NCBI Taxonomy" id="573321"/>
    <lineage>
        <taxon>Bacteria</taxon>
        <taxon>Pseudomonadati</taxon>
        <taxon>Bacteroidota</taxon>
        <taxon>Chitinophagia</taxon>
        <taxon>Chitinophagales</taxon>
        <taxon>Chitinophagaceae</taxon>
        <taxon>Chitinophaga</taxon>
    </lineage>
</organism>
<dbReference type="Pfam" id="PF05506">
    <property type="entry name" value="PLipase_C_C"/>
    <property type="match status" value="2"/>
</dbReference>
<keyword evidence="3" id="KW-0378">Hydrolase</keyword>
<dbReference type="OrthoDB" id="980947at2"/>
<dbReference type="InterPro" id="IPR017850">
    <property type="entry name" value="Alkaline_phosphatase_core_sf"/>
</dbReference>
<dbReference type="GO" id="GO:0034480">
    <property type="term" value="F:phosphatidylcholine phospholipase C activity"/>
    <property type="evidence" value="ECO:0007669"/>
    <property type="project" value="UniProtKB-EC"/>
</dbReference>
<dbReference type="GO" id="GO:0016042">
    <property type="term" value="P:lipid catabolic process"/>
    <property type="evidence" value="ECO:0007669"/>
    <property type="project" value="InterPro"/>
</dbReference>
<dbReference type="Gene3D" id="3.40.720.10">
    <property type="entry name" value="Alkaline Phosphatase, subunit A"/>
    <property type="match status" value="2"/>
</dbReference>
<dbReference type="PROSITE" id="PS51318">
    <property type="entry name" value="TAT"/>
    <property type="match status" value="1"/>
</dbReference>
<dbReference type="STRING" id="573321.SAMN04488505_103433"/>
<dbReference type="InterPro" id="IPR008475">
    <property type="entry name" value="PLipase_C_C"/>
</dbReference>
<dbReference type="AlphaFoldDB" id="A0A1H7VT46"/>
<keyword evidence="7" id="KW-1185">Reference proteome</keyword>
<protein>
    <recommendedName>
        <fullName evidence="2">phospholipase C</fullName>
        <ecNumber evidence="2">3.1.4.3</ecNumber>
    </recommendedName>
</protein>
<dbReference type="Pfam" id="PF04185">
    <property type="entry name" value="Phosphoesterase"/>
    <property type="match status" value="2"/>
</dbReference>
<gene>
    <name evidence="6" type="ORF">SAMN04488505_103433</name>
</gene>